<dbReference type="Proteomes" id="UP001210169">
    <property type="component" value="Chromosome"/>
</dbReference>
<dbReference type="EMBL" id="CP114203">
    <property type="protein sequence ID" value="WAU03794.1"/>
    <property type="molecule type" value="Genomic_DNA"/>
</dbReference>
<organism evidence="1 2">
    <name type="scientific">Streptomyces nigrescens</name>
    <dbReference type="NCBI Taxonomy" id="1920"/>
    <lineage>
        <taxon>Bacteria</taxon>
        <taxon>Bacillati</taxon>
        <taxon>Actinomycetota</taxon>
        <taxon>Actinomycetes</taxon>
        <taxon>Kitasatosporales</taxon>
        <taxon>Streptomycetaceae</taxon>
        <taxon>Streptomyces</taxon>
    </lineage>
</organism>
<protein>
    <submittedName>
        <fullName evidence="1">Uncharacterized protein</fullName>
    </submittedName>
</protein>
<keyword evidence="2" id="KW-1185">Reference proteome</keyword>
<accession>A0ABY7IXS8</accession>
<name>A0ABY7IXS8_STRNI</name>
<gene>
    <name evidence="1" type="ORF">STRNI_001982</name>
</gene>
<evidence type="ECO:0000313" key="1">
    <source>
        <dbReference type="EMBL" id="WAU03794.1"/>
    </source>
</evidence>
<proteinExistence type="predicted"/>
<evidence type="ECO:0000313" key="2">
    <source>
        <dbReference type="Proteomes" id="UP001210169"/>
    </source>
</evidence>
<sequence length="86" mass="9165">MQQITAQMAAAKRRRAVAVSSAAVGTVGAVLAAVYGPAMEEVLEIIGASGGLWGVIDAARNNSPRELKEDRWYYVWALSCKAQLLS</sequence>
<reference evidence="1 2" key="1">
    <citation type="submission" date="2022-12" db="EMBL/GenBank/DDBJ databases">
        <authorList>
            <person name="Ruckert C."/>
            <person name="Busche T."/>
            <person name="Kalinowski J."/>
            <person name="Wittmann C."/>
        </authorList>
    </citation>
    <scope>NUCLEOTIDE SEQUENCE [LARGE SCALE GENOMIC DNA]</scope>
    <source>
        <strain evidence="1 2">DSM 40276</strain>
    </source>
</reference>